<keyword evidence="2" id="KW-0813">Transport</keyword>
<accession>A0A4V4HG35</accession>
<feature type="transmembrane region" description="Helical" evidence="6">
    <location>
        <begin position="67"/>
        <end position="91"/>
    </location>
</feature>
<dbReference type="PANTHER" id="PTHR42718">
    <property type="entry name" value="MAJOR FACILITATOR SUPERFAMILY MULTIDRUG TRANSPORTER MFSC"/>
    <property type="match status" value="1"/>
</dbReference>
<keyword evidence="3 6" id="KW-0812">Transmembrane</keyword>
<dbReference type="PANTHER" id="PTHR42718:SF9">
    <property type="entry name" value="MAJOR FACILITATOR SUPERFAMILY MULTIDRUG TRANSPORTER MFSC"/>
    <property type="match status" value="1"/>
</dbReference>
<dbReference type="GO" id="GO:0022857">
    <property type="term" value="F:transmembrane transporter activity"/>
    <property type="evidence" value="ECO:0007669"/>
    <property type="project" value="InterPro"/>
</dbReference>
<evidence type="ECO:0000313" key="8">
    <source>
        <dbReference type="EMBL" id="THU97275.1"/>
    </source>
</evidence>
<dbReference type="OrthoDB" id="440755at2759"/>
<feature type="transmembrane region" description="Helical" evidence="6">
    <location>
        <begin position="416"/>
        <end position="442"/>
    </location>
</feature>
<dbReference type="Gene3D" id="1.20.1250.20">
    <property type="entry name" value="MFS general substrate transporter like domains"/>
    <property type="match status" value="1"/>
</dbReference>
<dbReference type="InterPro" id="IPR036259">
    <property type="entry name" value="MFS_trans_sf"/>
</dbReference>
<evidence type="ECO:0000256" key="4">
    <source>
        <dbReference type="ARBA" id="ARBA00022989"/>
    </source>
</evidence>
<name>A0A4V4HG35_DENBC</name>
<feature type="transmembrane region" description="Helical" evidence="6">
    <location>
        <begin position="498"/>
        <end position="523"/>
    </location>
</feature>
<evidence type="ECO:0000259" key="7">
    <source>
        <dbReference type="PROSITE" id="PS50850"/>
    </source>
</evidence>
<evidence type="ECO:0000256" key="6">
    <source>
        <dbReference type="SAM" id="Phobius"/>
    </source>
</evidence>
<gene>
    <name evidence="8" type="ORF">K435DRAFT_754188</name>
</gene>
<evidence type="ECO:0000256" key="2">
    <source>
        <dbReference type="ARBA" id="ARBA00022448"/>
    </source>
</evidence>
<proteinExistence type="predicted"/>
<feature type="transmembrane region" description="Helical" evidence="6">
    <location>
        <begin position="134"/>
        <end position="153"/>
    </location>
</feature>
<feature type="transmembrane region" description="Helical" evidence="6">
    <location>
        <begin position="194"/>
        <end position="217"/>
    </location>
</feature>
<dbReference type="PROSITE" id="PS50850">
    <property type="entry name" value="MFS"/>
    <property type="match status" value="1"/>
</dbReference>
<dbReference type="Gene3D" id="1.20.1720.10">
    <property type="entry name" value="Multidrug resistance protein D"/>
    <property type="match status" value="1"/>
</dbReference>
<feature type="transmembrane region" description="Helical" evidence="6">
    <location>
        <begin position="454"/>
        <end position="478"/>
    </location>
</feature>
<protein>
    <submittedName>
        <fullName evidence="8">MFS general substrate transporter</fullName>
    </submittedName>
</protein>
<feature type="transmembrane region" description="Helical" evidence="6">
    <location>
        <begin position="391"/>
        <end position="410"/>
    </location>
</feature>
<feature type="transmembrane region" description="Helical" evidence="6">
    <location>
        <begin position="353"/>
        <end position="379"/>
    </location>
</feature>
<evidence type="ECO:0000256" key="1">
    <source>
        <dbReference type="ARBA" id="ARBA00004141"/>
    </source>
</evidence>
<dbReference type="Pfam" id="PF07690">
    <property type="entry name" value="MFS_1"/>
    <property type="match status" value="1"/>
</dbReference>
<keyword evidence="4 6" id="KW-1133">Transmembrane helix</keyword>
<dbReference type="EMBL" id="ML179159">
    <property type="protein sequence ID" value="THU97275.1"/>
    <property type="molecule type" value="Genomic_DNA"/>
</dbReference>
<evidence type="ECO:0000256" key="5">
    <source>
        <dbReference type="ARBA" id="ARBA00023136"/>
    </source>
</evidence>
<reference evidence="8 9" key="1">
    <citation type="journal article" date="2019" name="Nat. Ecol. Evol.">
        <title>Megaphylogeny resolves global patterns of mushroom evolution.</title>
        <authorList>
            <person name="Varga T."/>
            <person name="Krizsan K."/>
            <person name="Foldi C."/>
            <person name="Dima B."/>
            <person name="Sanchez-Garcia M."/>
            <person name="Sanchez-Ramirez S."/>
            <person name="Szollosi G.J."/>
            <person name="Szarkandi J.G."/>
            <person name="Papp V."/>
            <person name="Albert L."/>
            <person name="Andreopoulos W."/>
            <person name="Angelini C."/>
            <person name="Antonin V."/>
            <person name="Barry K.W."/>
            <person name="Bougher N.L."/>
            <person name="Buchanan P."/>
            <person name="Buyck B."/>
            <person name="Bense V."/>
            <person name="Catcheside P."/>
            <person name="Chovatia M."/>
            <person name="Cooper J."/>
            <person name="Damon W."/>
            <person name="Desjardin D."/>
            <person name="Finy P."/>
            <person name="Geml J."/>
            <person name="Haridas S."/>
            <person name="Hughes K."/>
            <person name="Justo A."/>
            <person name="Karasinski D."/>
            <person name="Kautmanova I."/>
            <person name="Kiss B."/>
            <person name="Kocsube S."/>
            <person name="Kotiranta H."/>
            <person name="LaButti K.M."/>
            <person name="Lechner B.E."/>
            <person name="Liimatainen K."/>
            <person name="Lipzen A."/>
            <person name="Lukacs Z."/>
            <person name="Mihaltcheva S."/>
            <person name="Morgado L.N."/>
            <person name="Niskanen T."/>
            <person name="Noordeloos M.E."/>
            <person name="Ohm R.A."/>
            <person name="Ortiz-Santana B."/>
            <person name="Ovrebo C."/>
            <person name="Racz N."/>
            <person name="Riley R."/>
            <person name="Savchenko A."/>
            <person name="Shiryaev A."/>
            <person name="Soop K."/>
            <person name="Spirin V."/>
            <person name="Szebenyi C."/>
            <person name="Tomsovsky M."/>
            <person name="Tulloss R.E."/>
            <person name="Uehling J."/>
            <person name="Grigoriev I.V."/>
            <person name="Vagvolgyi C."/>
            <person name="Papp T."/>
            <person name="Martin F.M."/>
            <person name="Miettinen O."/>
            <person name="Hibbett D.S."/>
            <person name="Nagy L.G."/>
        </authorList>
    </citation>
    <scope>NUCLEOTIDE SEQUENCE [LARGE SCALE GENOMIC DNA]</scope>
    <source>
        <strain evidence="8 9">CBS 962.96</strain>
    </source>
</reference>
<feature type="domain" description="Major facilitator superfamily (MFS) profile" evidence="7">
    <location>
        <begin position="68"/>
        <end position="525"/>
    </location>
</feature>
<feature type="transmembrane region" description="Helical" evidence="6">
    <location>
        <begin position="258"/>
        <end position="278"/>
    </location>
</feature>
<feature type="transmembrane region" description="Helical" evidence="6">
    <location>
        <begin position="103"/>
        <end position="122"/>
    </location>
</feature>
<evidence type="ECO:0000313" key="9">
    <source>
        <dbReference type="Proteomes" id="UP000297245"/>
    </source>
</evidence>
<sequence length="525" mass="56609">MSSDPVDPSTNVFITDIEAQLNDTTLSATPTLKGDPDEKNIIEQSSKIINDEDNEQTRLLSPLRKKLVLAVLSGAQFFDIFNACAAIIALPTLQEDLHFDEGTIQWVLAAYTLTFAAFMLISGRISDMFHPKPVFVVGFLIIGLFSIPIGASVNPIMTIILRAVQGIGAAMNIPSAIAMITTSFPDPVERGRAYAIYGAFGAIGNCLGFILGGVISSKASWRWVFYLLAILIIPFSLVSWFILPRVTSSEQKSQKKGLDWPGVASLTTGLILFVFAISESSASGWNSPRVIAPLVISIFAFGAFLLIERIVKDPALPPRTWTNKNFTPLFFFGWSLYWWLFSSEMQLVQVFTALWGVSTLSAAIRCLPLGIAGGTTAYLTGIFAPKIPRRILLVSGQLLMAVGSILFALADVKEKYWSHVVPGMIIGMIGISAAYVACTIVVMEGTRKGEEGVVSAVMFTSYQVGATLGLAVVASITLGVNSKLVGDAAAGNENVNEFAGYAASFWSLLGMNGLMIIITLLFVKD</sequence>
<organism evidence="8 9">
    <name type="scientific">Dendrothele bispora (strain CBS 962.96)</name>
    <dbReference type="NCBI Taxonomy" id="1314807"/>
    <lineage>
        <taxon>Eukaryota</taxon>
        <taxon>Fungi</taxon>
        <taxon>Dikarya</taxon>
        <taxon>Basidiomycota</taxon>
        <taxon>Agaricomycotina</taxon>
        <taxon>Agaricomycetes</taxon>
        <taxon>Agaricomycetidae</taxon>
        <taxon>Agaricales</taxon>
        <taxon>Agaricales incertae sedis</taxon>
        <taxon>Dendrothele</taxon>
    </lineage>
</organism>
<dbReference type="AlphaFoldDB" id="A0A4V4HG35"/>
<dbReference type="InterPro" id="IPR020846">
    <property type="entry name" value="MFS_dom"/>
</dbReference>
<keyword evidence="9" id="KW-1185">Reference proteome</keyword>
<comment type="subcellular location">
    <subcellularLocation>
        <location evidence="1">Membrane</location>
        <topology evidence="1">Multi-pass membrane protein</topology>
    </subcellularLocation>
</comment>
<feature type="transmembrane region" description="Helical" evidence="6">
    <location>
        <begin position="223"/>
        <end position="246"/>
    </location>
</feature>
<keyword evidence="5 6" id="KW-0472">Membrane</keyword>
<feature type="transmembrane region" description="Helical" evidence="6">
    <location>
        <begin position="290"/>
        <end position="311"/>
    </location>
</feature>
<feature type="transmembrane region" description="Helical" evidence="6">
    <location>
        <begin position="159"/>
        <end position="182"/>
    </location>
</feature>
<evidence type="ECO:0000256" key="3">
    <source>
        <dbReference type="ARBA" id="ARBA00022692"/>
    </source>
</evidence>
<dbReference type="SUPFAM" id="SSF103473">
    <property type="entry name" value="MFS general substrate transporter"/>
    <property type="match status" value="1"/>
</dbReference>
<dbReference type="Proteomes" id="UP000297245">
    <property type="component" value="Unassembled WGS sequence"/>
</dbReference>
<feature type="transmembrane region" description="Helical" evidence="6">
    <location>
        <begin position="323"/>
        <end position="341"/>
    </location>
</feature>
<dbReference type="InterPro" id="IPR011701">
    <property type="entry name" value="MFS"/>
</dbReference>
<dbReference type="GO" id="GO:0016020">
    <property type="term" value="C:membrane"/>
    <property type="evidence" value="ECO:0007669"/>
    <property type="project" value="UniProtKB-SubCell"/>
</dbReference>